<dbReference type="AlphaFoldDB" id="A0A482U9Z6"/>
<feature type="signal peptide" evidence="1">
    <location>
        <begin position="1"/>
        <end position="23"/>
    </location>
</feature>
<keyword evidence="1" id="KW-0732">Signal</keyword>
<dbReference type="EMBL" id="RWYU02000002">
    <property type="protein sequence ID" value="RYJ63381.1"/>
    <property type="molecule type" value="Genomic_DNA"/>
</dbReference>
<proteinExistence type="predicted"/>
<reference evidence="2 3" key="1">
    <citation type="submission" date="2019-01" db="EMBL/GenBank/DDBJ databases">
        <title>High-quality draft genome of. Pseudomonas songnenensis str. L103, a full-fledged denitrifier isolated from 100 meters deep aquifer in a heavily nitrogen fertilized agricultural area.</title>
        <authorList>
            <person name="Liu M."/>
            <person name="Liu B."/>
        </authorList>
    </citation>
    <scope>NUCLEOTIDE SEQUENCE [LARGE SCALE GENOMIC DNA]</scope>
    <source>
        <strain evidence="2 3">L103</strain>
    </source>
</reference>
<evidence type="ECO:0008006" key="4">
    <source>
        <dbReference type="Google" id="ProtNLM"/>
    </source>
</evidence>
<protein>
    <recommendedName>
        <fullName evidence="4">DUF2946 domain-containing protein</fullName>
    </recommendedName>
</protein>
<dbReference type="OrthoDB" id="6162547at2"/>
<dbReference type="RefSeq" id="WP_126188914.1">
    <property type="nucleotide sequence ID" value="NZ_RWYU02000002.1"/>
</dbReference>
<name>A0A482U9Z6_9PSED</name>
<feature type="chain" id="PRO_5020271039" description="DUF2946 domain-containing protein" evidence="1">
    <location>
        <begin position="24"/>
        <end position="114"/>
    </location>
</feature>
<dbReference type="Proteomes" id="UP000282800">
    <property type="component" value="Unassembled WGS sequence"/>
</dbReference>
<comment type="caution">
    <text evidence="2">The sequence shown here is derived from an EMBL/GenBank/DDBJ whole genome shotgun (WGS) entry which is preliminary data.</text>
</comment>
<evidence type="ECO:0000313" key="3">
    <source>
        <dbReference type="Proteomes" id="UP000282800"/>
    </source>
</evidence>
<organism evidence="2 3">
    <name type="scientific">Pseudomonas songnenensis</name>
    <dbReference type="NCBI Taxonomy" id="1176259"/>
    <lineage>
        <taxon>Bacteria</taxon>
        <taxon>Pseudomonadati</taxon>
        <taxon>Pseudomonadota</taxon>
        <taxon>Gammaproteobacteria</taxon>
        <taxon>Pseudomonadales</taxon>
        <taxon>Pseudomonadaceae</taxon>
        <taxon>Pseudomonas</taxon>
    </lineage>
</organism>
<evidence type="ECO:0000256" key="1">
    <source>
        <dbReference type="SAM" id="SignalP"/>
    </source>
</evidence>
<accession>A0A482U9Z6</accession>
<evidence type="ECO:0000313" key="2">
    <source>
        <dbReference type="EMBL" id="RYJ63381.1"/>
    </source>
</evidence>
<sequence>MKACLRLFLVLLISVALPVTGMAALQLSAEPCQMQDDSQVSEHVGHPLVAQDDDEHAHDGNPLCESGHQCKSGSMLQSTVLKPGLGASVPLLVLSHSEFFPARSGADVWRPPRH</sequence>
<gene>
    <name evidence="2" type="ORF">EJA06_005390</name>
</gene>